<dbReference type="PATRIC" id="fig|75588.4.peg.2888"/>
<comment type="caution">
    <text evidence="1">The sequence shown here is derived from an EMBL/GenBank/DDBJ whole genome shotgun (WGS) entry which is preliminary data.</text>
</comment>
<evidence type="ECO:0000313" key="2">
    <source>
        <dbReference type="Proteomes" id="UP000051446"/>
    </source>
</evidence>
<protein>
    <submittedName>
        <fullName evidence="1">Uncharacterized protein</fullName>
    </submittedName>
</protein>
<name>A0A0R2YNZ5_9PSED</name>
<dbReference type="AlphaFoldDB" id="A0A0R2YNZ5"/>
<organism evidence="1 2">
    <name type="scientific">Pseudomonas libanensis</name>
    <dbReference type="NCBI Taxonomy" id="75588"/>
    <lineage>
        <taxon>Bacteria</taxon>
        <taxon>Pseudomonadati</taxon>
        <taxon>Pseudomonadota</taxon>
        <taxon>Gammaproteobacteria</taxon>
        <taxon>Pseudomonadales</taxon>
        <taxon>Pseudomonadaceae</taxon>
        <taxon>Pseudomonas</taxon>
    </lineage>
</organism>
<dbReference type="EMBL" id="JYLH01000002">
    <property type="protein sequence ID" value="KRP47867.1"/>
    <property type="molecule type" value="Genomic_DNA"/>
</dbReference>
<evidence type="ECO:0000313" key="1">
    <source>
        <dbReference type="EMBL" id="KRP47867.1"/>
    </source>
</evidence>
<dbReference type="RefSeq" id="WP_057010915.1">
    <property type="nucleotide sequence ID" value="NZ_JYLH01000002.1"/>
</dbReference>
<gene>
    <name evidence="1" type="ORF">TU73_03030</name>
</gene>
<proteinExistence type="predicted"/>
<accession>A0A0R2YNZ5</accession>
<sequence length="345" mass="39606">MSKLPEVREPLSVTVCNPYIPPNDYREEMVKALECIGQHLTKSEFEDLVLKKLRLEDSMPSETQYLQAAVELTVCAHYARFFPEGFVYEDKVAPPRDVDCSFQNEGFKFNVEVKCADFTMKQKIDESGAFIMRAVGRMPDYNDAAAKLQETFASGGNELVKGLHMDNKLKAYLMDAHDKFPDPTRQDEYNVLVVGCDDQNDFMQWEGYLTGAHGLFTEQSYAPTDDYANVDMVVLTNLYHRHKEVEKKDKLTGHWWFGESFSLLYQNPRSTKPQEMALAFAKTLRFYNNEITQHRMEGDAPDWLKERLAIPHYVGDVLMRNGQYLFQPGKKGKSSPDSEAVQTEV</sequence>
<dbReference type="Proteomes" id="UP000051446">
    <property type="component" value="Unassembled WGS sequence"/>
</dbReference>
<reference evidence="1 2" key="1">
    <citation type="submission" date="2015-02" db="EMBL/GenBank/DDBJ databases">
        <title>Pseudomonas helleri sp. nov. and Pseudomonas weihenstephanensis sp. nov., isolated from raw cows milk.</title>
        <authorList>
            <person name="von Neubeck M."/>
            <person name="Huptas C."/>
            <person name="Wenning M."/>
            <person name="Scherer S."/>
        </authorList>
    </citation>
    <scope>NUCLEOTIDE SEQUENCE [LARGE SCALE GENOMIC DNA]</scope>
    <source>
        <strain evidence="1 2">DSM 17149</strain>
    </source>
</reference>